<dbReference type="Proteomes" id="UP001591681">
    <property type="component" value="Unassembled WGS sequence"/>
</dbReference>
<organism evidence="7 8">
    <name type="scientific">Coilia grayii</name>
    <name type="common">Gray's grenadier anchovy</name>
    <dbReference type="NCBI Taxonomy" id="363190"/>
    <lineage>
        <taxon>Eukaryota</taxon>
        <taxon>Metazoa</taxon>
        <taxon>Chordata</taxon>
        <taxon>Craniata</taxon>
        <taxon>Vertebrata</taxon>
        <taxon>Euteleostomi</taxon>
        <taxon>Actinopterygii</taxon>
        <taxon>Neopterygii</taxon>
        <taxon>Teleostei</taxon>
        <taxon>Clupei</taxon>
        <taxon>Clupeiformes</taxon>
        <taxon>Clupeoidei</taxon>
        <taxon>Engraulidae</taxon>
        <taxon>Coilinae</taxon>
        <taxon>Coilia</taxon>
    </lineage>
</organism>
<comment type="caution">
    <text evidence="7">The sequence shown here is derived from an EMBL/GenBank/DDBJ whole genome shotgun (WGS) entry which is preliminary data.</text>
</comment>
<name>A0ABD1JHW1_9TELE</name>
<evidence type="ECO:0000256" key="1">
    <source>
        <dbReference type="ARBA" id="ARBA00010868"/>
    </source>
</evidence>
<dbReference type="SUPFAM" id="SSF54117">
    <property type="entry name" value="Interleukin 8-like chemokines"/>
    <property type="match status" value="1"/>
</dbReference>
<comment type="subcellular location">
    <subcellularLocation>
        <location evidence="4">Secreted</location>
    </subcellularLocation>
</comment>
<keyword evidence="2 4" id="KW-0202">Cytokine</keyword>
<dbReference type="PROSITE" id="PS00472">
    <property type="entry name" value="SMALL_CYTOKINES_CC"/>
    <property type="match status" value="1"/>
</dbReference>
<accession>A0ABD1JHW1</accession>
<dbReference type="Pfam" id="PF00048">
    <property type="entry name" value="IL8"/>
    <property type="match status" value="1"/>
</dbReference>
<keyword evidence="4" id="KW-0145">Chemotaxis</keyword>
<reference evidence="7 8" key="1">
    <citation type="submission" date="2024-09" db="EMBL/GenBank/DDBJ databases">
        <title>A chromosome-level genome assembly of Gray's grenadier anchovy, Coilia grayii.</title>
        <authorList>
            <person name="Fu Z."/>
        </authorList>
    </citation>
    <scope>NUCLEOTIDE SEQUENCE [LARGE SCALE GENOMIC DNA]</scope>
    <source>
        <strain evidence="7">G4</strain>
        <tissue evidence="7">Muscle</tissue>
    </source>
</reference>
<evidence type="ECO:0000259" key="6">
    <source>
        <dbReference type="SMART" id="SM00199"/>
    </source>
</evidence>
<dbReference type="InterPro" id="IPR000827">
    <property type="entry name" value="Chemokine_CC_CS"/>
</dbReference>
<dbReference type="PANTHER" id="PTHR12015">
    <property type="entry name" value="SMALL INDUCIBLE CYTOKINE A"/>
    <property type="match status" value="1"/>
</dbReference>
<evidence type="ECO:0000313" key="8">
    <source>
        <dbReference type="Proteomes" id="UP001591681"/>
    </source>
</evidence>
<evidence type="ECO:0000256" key="3">
    <source>
        <dbReference type="ARBA" id="ARBA00023157"/>
    </source>
</evidence>
<keyword evidence="4" id="KW-0964">Secreted</keyword>
<proteinExistence type="inferred from homology"/>
<evidence type="ECO:0000313" key="7">
    <source>
        <dbReference type="EMBL" id="KAL2085716.1"/>
    </source>
</evidence>
<feature type="signal peptide" evidence="4">
    <location>
        <begin position="1"/>
        <end position="22"/>
    </location>
</feature>
<dbReference type="EMBL" id="JBHFQA010000016">
    <property type="protein sequence ID" value="KAL2085716.1"/>
    <property type="molecule type" value="Genomic_DNA"/>
</dbReference>
<sequence>MESLLRVLYVCLASGLLFATLGRGIPRSCCLRTDRTVLSLKNIKDYHMQNVALCPVDAVVFTTVKGIKVCSDPKKPWVKRAVKHFDSMKRQDSAVTTQAPSTNATEPARNGTAVP</sequence>
<dbReference type="AlphaFoldDB" id="A0ABD1JHW1"/>
<dbReference type="InterPro" id="IPR001811">
    <property type="entry name" value="Chemokine_IL8-like_dom"/>
</dbReference>
<dbReference type="GO" id="GO:0005125">
    <property type="term" value="F:cytokine activity"/>
    <property type="evidence" value="ECO:0007669"/>
    <property type="project" value="UniProtKB-KW"/>
</dbReference>
<evidence type="ECO:0000256" key="4">
    <source>
        <dbReference type="RuleBase" id="RU361150"/>
    </source>
</evidence>
<feature type="compositionally biased region" description="Polar residues" evidence="5">
    <location>
        <begin position="93"/>
        <end position="105"/>
    </location>
</feature>
<feature type="chain" id="PRO_5044530763" description="C-C motif chemokine" evidence="4">
    <location>
        <begin position="23"/>
        <end position="115"/>
    </location>
</feature>
<dbReference type="InterPro" id="IPR036048">
    <property type="entry name" value="Interleukin_8-like_sf"/>
</dbReference>
<feature type="region of interest" description="Disordered" evidence="5">
    <location>
        <begin position="88"/>
        <end position="115"/>
    </location>
</feature>
<keyword evidence="3" id="KW-1015">Disulfide bond</keyword>
<dbReference type="PANTHER" id="PTHR12015:SF177">
    <property type="entry name" value="CHEMOKINE INTERLEUKIN-8-LIKE DOMAIN-CONTAINING PROTEIN"/>
    <property type="match status" value="1"/>
</dbReference>
<keyword evidence="4" id="KW-0732">Signal</keyword>
<feature type="domain" description="Chemokine interleukin-8-like" evidence="6">
    <location>
        <begin position="26"/>
        <end position="85"/>
    </location>
</feature>
<dbReference type="GO" id="GO:0006935">
    <property type="term" value="P:chemotaxis"/>
    <property type="evidence" value="ECO:0007669"/>
    <property type="project" value="UniProtKB-KW"/>
</dbReference>
<dbReference type="SMART" id="SM00199">
    <property type="entry name" value="SCY"/>
    <property type="match status" value="1"/>
</dbReference>
<comment type="similarity">
    <text evidence="1 4">Belongs to the intercrine beta (chemokine CC) family.</text>
</comment>
<dbReference type="GO" id="GO:0005615">
    <property type="term" value="C:extracellular space"/>
    <property type="evidence" value="ECO:0007669"/>
    <property type="project" value="UniProtKB-KW"/>
</dbReference>
<protein>
    <recommendedName>
        <fullName evidence="4">C-C motif chemokine</fullName>
    </recommendedName>
</protein>
<keyword evidence="8" id="KW-1185">Reference proteome</keyword>
<dbReference type="InterPro" id="IPR039809">
    <property type="entry name" value="Chemokine_b/g/d"/>
</dbReference>
<gene>
    <name evidence="7" type="ORF">ACEWY4_019036</name>
</gene>
<dbReference type="Gene3D" id="2.40.50.40">
    <property type="match status" value="1"/>
</dbReference>
<evidence type="ECO:0000256" key="5">
    <source>
        <dbReference type="SAM" id="MobiDB-lite"/>
    </source>
</evidence>
<evidence type="ECO:0000256" key="2">
    <source>
        <dbReference type="ARBA" id="ARBA00022514"/>
    </source>
</evidence>
<dbReference type="CDD" id="cd00272">
    <property type="entry name" value="Chemokine_CC"/>
    <property type="match status" value="1"/>
</dbReference>